<dbReference type="AlphaFoldDB" id="A0A6H1UI07"/>
<evidence type="ECO:0000256" key="1">
    <source>
        <dbReference type="SAM" id="SignalP"/>
    </source>
</evidence>
<organism evidence="2 3">
    <name type="scientific">Ferrimonas lipolytica</name>
    <dbReference type="NCBI Taxonomy" id="2724191"/>
    <lineage>
        <taxon>Bacteria</taxon>
        <taxon>Pseudomonadati</taxon>
        <taxon>Pseudomonadota</taxon>
        <taxon>Gammaproteobacteria</taxon>
        <taxon>Alteromonadales</taxon>
        <taxon>Ferrimonadaceae</taxon>
        <taxon>Ferrimonas</taxon>
    </lineage>
</organism>
<keyword evidence="1" id="KW-0732">Signal</keyword>
<proteinExistence type="predicted"/>
<dbReference type="PROSITE" id="PS51257">
    <property type="entry name" value="PROKAR_LIPOPROTEIN"/>
    <property type="match status" value="1"/>
</dbReference>
<feature type="chain" id="PRO_5026207238" evidence="1">
    <location>
        <begin position="21"/>
        <end position="229"/>
    </location>
</feature>
<dbReference type="EMBL" id="CP051180">
    <property type="protein sequence ID" value="QIZ78240.1"/>
    <property type="molecule type" value="Genomic_DNA"/>
</dbReference>
<name>A0A6H1UI07_9GAMM</name>
<dbReference type="RefSeq" id="WP_168662012.1">
    <property type="nucleotide sequence ID" value="NZ_CP051180.1"/>
</dbReference>
<feature type="signal peptide" evidence="1">
    <location>
        <begin position="1"/>
        <end position="20"/>
    </location>
</feature>
<dbReference type="Pfam" id="PF11769">
    <property type="entry name" value="DUF3313"/>
    <property type="match status" value="1"/>
</dbReference>
<sequence length="229" mass="25545">MAFRLLLISTLIFFSGCTSLNQNLRPQSFNSYEDFWPGPEGGVDLVWATRDLRTKTAVTQKLLSYDNVIIDRVWLVLDKEANYDNISHGEVKALADYLIEQLERRISKSFTVVKQPTEKTFRISLAITNIETPNPILTVTSSILPFGIGISAVSEVVTGEPTNVGAATIELKVSDAISDKPLFAAIDNKSGEKRLSGIFDSTSDVRDAIDFWVDRLGHTLKDEAPKWHR</sequence>
<keyword evidence="3" id="KW-1185">Reference proteome</keyword>
<protein>
    <submittedName>
        <fullName evidence="2">DUF3313 domain-containing protein</fullName>
    </submittedName>
</protein>
<dbReference type="InterPro" id="IPR021747">
    <property type="entry name" value="DUF3313"/>
</dbReference>
<reference evidence="2 3" key="1">
    <citation type="submission" date="2020-04" db="EMBL/GenBank/DDBJ databases">
        <title>Ferrimonas sp. S7 isolated from sea water.</title>
        <authorList>
            <person name="Bae S.S."/>
            <person name="Baek K."/>
        </authorList>
    </citation>
    <scope>NUCLEOTIDE SEQUENCE [LARGE SCALE GENOMIC DNA]</scope>
    <source>
        <strain evidence="2 3">S7</strain>
    </source>
</reference>
<dbReference type="KEGG" id="fes:HER31_15840"/>
<accession>A0A6H1UI07</accession>
<evidence type="ECO:0000313" key="2">
    <source>
        <dbReference type="EMBL" id="QIZ78240.1"/>
    </source>
</evidence>
<dbReference type="Proteomes" id="UP000501602">
    <property type="component" value="Chromosome"/>
</dbReference>
<gene>
    <name evidence="2" type="ORF">HER31_15840</name>
</gene>
<evidence type="ECO:0000313" key="3">
    <source>
        <dbReference type="Proteomes" id="UP000501602"/>
    </source>
</evidence>